<accession>A0A9W8YKH0</accession>
<evidence type="ECO:0000313" key="4">
    <source>
        <dbReference type="Proteomes" id="UP001140560"/>
    </source>
</evidence>
<sequence>MSDDNTSGWLTLGDTGPANDRVVRITNVHFHATSQEISKFFGRYTVVDQIRDTNRIEAEWLSGQFIRDRRIQIQPAPTGTYTINDDQSGFVRQGEVETPISNTLTTTSHGVPQLGEADFPFLGTASRRDLATQLQADPLQNRILYLSGIHPNATDEDIRACLNSFPIADIKRNVHPRNGKYLPTAFILLESTQDRSLILQQMKGFNMHSRFVSIEAPRKFVNVFYQNPMSSLEQPIAGSSSQVQTSGEDDTRSVIPAPDPKSEIVDILKGLNMDEQLQFHKTPGAERQRRAPPSLPKVKAETGKTVDSKTVTWKRTPGQLHDAYIQSLETSYTMPSDRKALTQAEAAPPGRASDLWKSPDISRVGNDANWNLSGNKNNMFTPEEWSNFQGTQIQKIEKHTAQRDTNADPIDRDGGVDEEPQEYCVESVIVRSTK</sequence>
<dbReference type="Proteomes" id="UP001140560">
    <property type="component" value="Unassembled WGS sequence"/>
</dbReference>
<dbReference type="EMBL" id="JAPEUY010000001">
    <property type="protein sequence ID" value="KAJ4377942.1"/>
    <property type="molecule type" value="Genomic_DNA"/>
</dbReference>
<dbReference type="InterPro" id="IPR000504">
    <property type="entry name" value="RRM_dom"/>
</dbReference>
<feature type="region of interest" description="Disordered" evidence="1">
    <location>
        <begin position="280"/>
        <end position="303"/>
    </location>
</feature>
<feature type="compositionally biased region" description="Polar residues" evidence="1">
    <location>
        <begin position="235"/>
        <end position="246"/>
    </location>
</feature>
<feature type="compositionally biased region" description="Basic and acidic residues" evidence="1">
    <location>
        <begin position="397"/>
        <end position="415"/>
    </location>
</feature>
<feature type="region of interest" description="Disordered" evidence="1">
    <location>
        <begin position="235"/>
        <end position="259"/>
    </location>
</feature>
<comment type="caution">
    <text evidence="3">The sequence shown here is derived from an EMBL/GenBank/DDBJ whole genome shotgun (WGS) entry which is preliminary data.</text>
</comment>
<dbReference type="GO" id="GO:0003723">
    <property type="term" value="F:RNA binding"/>
    <property type="evidence" value="ECO:0007669"/>
    <property type="project" value="InterPro"/>
</dbReference>
<dbReference type="Gene3D" id="3.30.70.330">
    <property type="match status" value="1"/>
</dbReference>
<reference evidence="3" key="1">
    <citation type="submission" date="2022-10" db="EMBL/GenBank/DDBJ databases">
        <title>Tapping the CABI collections for fungal endophytes: first genome assemblies for Collariella, Neodidymelliopsis, Ascochyta clinopodiicola, Didymella pomorum, Didymosphaeria variabile, Neocosmospora piperis and Neocucurbitaria cava.</title>
        <authorList>
            <person name="Hill R."/>
        </authorList>
    </citation>
    <scope>NUCLEOTIDE SEQUENCE</scope>
    <source>
        <strain evidence="3">IMI 356814</strain>
    </source>
</reference>
<feature type="region of interest" description="Disordered" evidence="1">
    <location>
        <begin position="397"/>
        <end position="421"/>
    </location>
</feature>
<evidence type="ECO:0000256" key="1">
    <source>
        <dbReference type="SAM" id="MobiDB-lite"/>
    </source>
</evidence>
<proteinExistence type="predicted"/>
<evidence type="ECO:0000259" key="2">
    <source>
        <dbReference type="SMART" id="SM00360"/>
    </source>
</evidence>
<evidence type="ECO:0000313" key="3">
    <source>
        <dbReference type="EMBL" id="KAJ4377942.1"/>
    </source>
</evidence>
<gene>
    <name evidence="3" type="ORF">N0V83_000772</name>
</gene>
<dbReference type="OrthoDB" id="5382468at2759"/>
<dbReference type="SUPFAM" id="SSF54928">
    <property type="entry name" value="RNA-binding domain, RBD"/>
    <property type="match status" value="2"/>
</dbReference>
<keyword evidence="4" id="KW-1185">Reference proteome</keyword>
<feature type="domain" description="RRM" evidence="2">
    <location>
        <begin position="143"/>
        <end position="215"/>
    </location>
</feature>
<name>A0A9W8YKH0_9PLEO</name>
<dbReference type="InterPro" id="IPR012677">
    <property type="entry name" value="Nucleotide-bd_a/b_plait_sf"/>
</dbReference>
<dbReference type="InterPro" id="IPR035979">
    <property type="entry name" value="RBD_domain_sf"/>
</dbReference>
<protein>
    <recommendedName>
        <fullName evidence="2">RRM domain-containing protein</fullName>
    </recommendedName>
</protein>
<dbReference type="SMART" id="SM00360">
    <property type="entry name" value="RRM"/>
    <property type="match status" value="1"/>
</dbReference>
<dbReference type="CDD" id="cd00590">
    <property type="entry name" value="RRM_SF"/>
    <property type="match status" value="1"/>
</dbReference>
<dbReference type="AlphaFoldDB" id="A0A9W8YKH0"/>
<organism evidence="3 4">
    <name type="scientific">Neocucurbitaria cava</name>
    <dbReference type="NCBI Taxonomy" id="798079"/>
    <lineage>
        <taxon>Eukaryota</taxon>
        <taxon>Fungi</taxon>
        <taxon>Dikarya</taxon>
        <taxon>Ascomycota</taxon>
        <taxon>Pezizomycotina</taxon>
        <taxon>Dothideomycetes</taxon>
        <taxon>Pleosporomycetidae</taxon>
        <taxon>Pleosporales</taxon>
        <taxon>Pleosporineae</taxon>
        <taxon>Cucurbitariaceae</taxon>
        <taxon>Neocucurbitaria</taxon>
    </lineage>
</organism>